<proteinExistence type="inferred from homology"/>
<evidence type="ECO:0000259" key="19">
    <source>
        <dbReference type="PROSITE" id="PS50879"/>
    </source>
</evidence>
<comment type="catalytic activity">
    <reaction evidence="1 16">
        <text>Endonucleolytic cleavage to 5'-phosphomonoester.</text>
        <dbReference type="EC" id="3.1.26.4"/>
    </reaction>
</comment>
<feature type="compositionally biased region" description="Basic and acidic residues" evidence="18">
    <location>
        <begin position="248"/>
        <end position="264"/>
    </location>
</feature>
<evidence type="ECO:0000256" key="10">
    <source>
        <dbReference type="ARBA" id="ARBA00022722"/>
    </source>
</evidence>
<keyword evidence="9 17" id="KW-0548">Nucleotidyltransferase</keyword>
<feature type="region of interest" description="Disordered" evidence="18">
    <location>
        <begin position="234"/>
        <end position="264"/>
    </location>
</feature>
<dbReference type="EC" id="3.1.26.4" evidence="16"/>
<dbReference type="PANTHER" id="PTHR32125">
    <property type="entry name" value="2-C-METHYL-D-ERYTHRITOL 4-PHOSPHATE CYTIDYLYLTRANSFERASE, CHLOROPLASTIC"/>
    <property type="match status" value="1"/>
</dbReference>
<feature type="site" description="Transition state stabilizer" evidence="17">
    <location>
        <position position="19"/>
    </location>
</feature>
<feature type="binding site" evidence="16">
    <location>
        <position position="272"/>
    </location>
    <ligand>
        <name>Mg(2+)</name>
        <dbReference type="ChEBI" id="CHEBI:18420"/>
        <label>2</label>
    </ligand>
</feature>
<evidence type="ECO:0000313" key="20">
    <source>
        <dbReference type="EMBL" id="SHJ76550.1"/>
    </source>
</evidence>
<evidence type="ECO:0000256" key="17">
    <source>
        <dbReference type="HAMAP-Rule" id="MF_00108"/>
    </source>
</evidence>
<evidence type="ECO:0000256" key="12">
    <source>
        <dbReference type="ARBA" id="ARBA00022759"/>
    </source>
</evidence>
<feature type="site" description="Positions MEP for the nucleophilic attack" evidence="17">
    <location>
        <position position="158"/>
    </location>
</feature>
<dbReference type="SUPFAM" id="SSF53098">
    <property type="entry name" value="Ribonuclease H-like"/>
    <property type="match status" value="1"/>
</dbReference>
<dbReference type="FunFam" id="3.90.550.10:FF:000003">
    <property type="entry name" value="2-C-methyl-D-erythritol 4-phosphate cytidylyltransferase"/>
    <property type="match status" value="1"/>
</dbReference>
<dbReference type="RefSeq" id="WP_330391051.1">
    <property type="nucleotide sequence ID" value="NZ_FRAH01000005.1"/>
</dbReference>
<dbReference type="InterPro" id="IPR012337">
    <property type="entry name" value="RNaseH-like_sf"/>
</dbReference>
<dbReference type="GO" id="GO:0000287">
    <property type="term" value="F:magnesium ion binding"/>
    <property type="evidence" value="ECO:0007669"/>
    <property type="project" value="UniProtKB-UniRule"/>
</dbReference>
<evidence type="ECO:0000256" key="8">
    <source>
        <dbReference type="ARBA" id="ARBA00022679"/>
    </source>
</evidence>
<gene>
    <name evidence="16" type="primary">rnhA</name>
    <name evidence="17" type="synonym">ispD</name>
    <name evidence="20" type="ORF">SAMN02745138_00476</name>
</gene>
<comment type="subcellular location">
    <subcellularLocation>
        <location evidence="16">Cytoplasm</location>
    </subcellularLocation>
</comment>
<dbReference type="GO" id="GO:0050518">
    <property type="term" value="F:2-C-methyl-D-erythritol 4-phosphate cytidylyltransferase activity"/>
    <property type="evidence" value="ECO:0007669"/>
    <property type="project" value="UniProtKB-UniRule"/>
</dbReference>
<dbReference type="InterPro" id="IPR001228">
    <property type="entry name" value="IspD"/>
</dbReference>
<keyword evidence="13 16" id="KW-0378">Hydrolase</keyword>
<evidence type="ECO:0000256" key="18">
    <source>
        <dbReference type="SAM" id="MobiDB-lite"/>
    </source>
</evidence>
<dbReference type="InterPro" id="IPR036397">
    <property type="entry name" value="RNaseH_sf"/>
</dbReference>
<evidence type="ECO:0000256" key="3">
    <source>
        <dbReference type="ARBA" id="ARBA00004065"/>
    </source>
</evidence>
<dbReference type="Gene3D" id="3.30.420.10">
    <property type="entry name" value="Ribonuclease H-like superfamily/Ribonuclease H"/>
    <property type="match status" value="1"/>
</dbReference>
<dbReference type="HAMAP" id="MF_00108">
    <property type="entry name" value="IspD"/>
    <property type="match status" value="1"/>
</dbReference>
<feature type="site" description="Positions MEP for the nucleophilic attack" evidence="17">
    <location>
        <position position="214"/>
    </location>
</feature>
<evidence type="ECO:0000256" key="5">
    <source>
        <dbReference type="ARBA" id="ARBA00005300"/>
    </source>
</evidence>
<dbReference type="SUPFAM" id="SSF53448">
    <property type="entry name" value="Nucleotide-diphospho-sugar transferases"/>
    <property type="match status" value="1"/>
</dbReference>
<organism evidence="20 21">
    <name type="scientific">Anaerotignum lactatifermentans DSM 14214</name>
    <dbReference type="NCBI Taxonomy" id="1121323"/>
    <lineage>
        <taxon>Bacteria</taxon>
        <taxon>Bacillati</taxon>
        <taxon>Bacillota</taxon>
        <taxon>Clostridia</taxon>
        <taxon>Lachnospirales</taxon>
        <taxon>Anaerotignaceae</taxon>
        <taxon>Anaerotignum</taxon>
    </lineage>
</organism>
<dbReference type="CDD" id="cd09278">
    <property type="entry name" value="RNase_HI_prokaryote_like"/>
    <property type="match status" value="1"/>
</dbReference>
<comment type="function">
    <text evidence="17">Catalyzes the formation of 4-diphosphocytidyl-2-C-methyl-D-erythritol from CTP and 2-C-methyl-D-erythritol 4-phosphate (MEP).</text>
</comment>
<comment type="similarity">
    <text evidence="6 17">Belongs to the IspD/TarI cytidylyltransferase family. IspD subfamily.</text>
</comment>
<dbReference type="PROSITE" id="PS01295">
    <property type="entry name" value="ISPD"/>
    <property type="match status" value="1"/>
</dbReference>
<dbReference type="Pfam" id="PF01128">
    <property type="entry name" value="IspD"/>
    <property type="match status" value="1"/>
</dbReference>
<evidence type="ECO:0000313" key="21">
    <source>
        <dbReference type="Proteomes" id="UP000183975"/>
    </source>
</evidence>
<keyword evidence="14 16" id="KW-0460">Magnesium</keyword>
<comment type="similarity">
    <text evidence="5 16">Belongs to the RNase H family.</text>
</comment>
<evidence type="ECO:0000256" key="13">
    <source>
        <dbReference type="ARBA" id="ARBA00022801"/>
    </source>
</evidence>
<feature type="binding site" evidence="16">
    <location>
        <position position="310"/>
    </location>
    <ligand>
        <name>Mg(2+)</name>
        <dbReference type="ChEBI" id="CHEBI:18420"/>
        <label>1</label>
    </ligand>
</feature>
<evidence type="ECO:0000256" key="11">
    <source>
        <dbReference type="ARBA" id="ARBA00022723"/>
    </source>
</evidence>
<evidence type="ECO:0000256" key="4">
    <source>
        <dbReference type="ARBA" id="ARBA00004787"/>
    </source>
</evidence>
<dbReference type="Proteomes" id="UP000183975">
    <property type="component" value="Unassembled WGS sequence"/>
</dbReference>
<comment type="catalytic activity">
    <reaction evidence="2 17">
        <text>2-C-methyl-D-erythritol 4-phosphate + CTP + H(+) = 4-CDP-2-C-methyl-D-erythritol + diphosphate</text>
        <dbReference type="Rhea" id="RHEA:13429"/>
        <dbReference type="ChEBI" id="CHEBI:15378"/>
        <dbReference type="ChEBI" id="CHEBI:33019"/>
        <dbReference type="ChEBI" id="CHEBI:37563"/>
        <dbReference type="ChEBI" id="CHEBI:57823"/>
        <dbReference type="ChEBI" id="CHEBI:58262"/>
        <dbReference type="EC" id="2.7.7.60"/>
    </reaction>
</comment>
<dbReference type="InterPro" id="IPR002156">
    <property type="entry name" value="RNaseH_domain"/>
</dbReference>
<dbReference type="InterPro" id="IPR018294">
    <property type="entry name" value="ISPD_synthase_CS"/>
</dbReference>
<keyword evidence="11 16" id="KW-0479">Metal-binding</keyword>
<dbReference type="FunFam" id="3.30.420.10:FF:000089">
    <property type="entry name" value="Ribonuclease H"/>
    <property type="match status" value="1"/>
</dbReference>
<evidence type="ECO:0000256" key="14">
    <source>
        <dbReference type="ARBA" id="ARBA00022842"/>
    </source>
</evidence>
<dbReference type="NCBIfam" id="NF001236">
    <property type="entry name" value="PRK00203.1"/>
    <property type="match status" value="1"/>
</dbReference>
<keyword evidence="10 16" id="KW-0540">Nuclease</keyword>
<comment type="function">
    <text evidence="3 16">Endonuclease that specifically degrades the RNA of RNA-DNA hybrids.</text>
</comment>
<evidence type="ECO:0000256" key="2">
    <source>
        <dbReference type="ARBA" id="ARBA00001282"/>
    </source>
</evidence>
<dbReference type="EMBL" id="FRAH01000005">
    <property type="protein sequence ID" value="SHJ76550.1"/>
    <property type="molecule type" value="Genomic_DNA"/>
</dbReference>
<dbReference type="GO" id="GO:0004523">
    <property type="term" value="F:RNA-DNA hybrid ribonuclease activity"/>
    <property type="evidence" value="ECO:0007669"/>
    <property type="project" value="UniProtKB-UniRule"/>
</dbReference>
<dbReference type="NCBIfam" id="TIGR00453">
    <property type="entry name" value="ispD"/>
    <property type="match status" value="1"/>
</dbReference>
<keyword evidence="8 17" id="KW-0808">Transferase</keyword>
<feature type="domain" description="RNase H type-1" evidence="19">
    <location>
        <begin position="263"/>
        <end position="405"/>
    </location>
</feature>
<dbReference type="CDD" id="cd02516">
    <property type="entry name" value="CDP-ME_synthetase"/>
    <property type="match status" value="1"/>
</dbReference>
<dbReference type="UniPathway" id="UPA00056">
    <property type="reaction ID" value="UER00093"/>
</dbReference>
<keyword evidence="12 16" id="KW-0255">Endonuclease</keyword>
<keyword evidence="21" id="KW-1185">Reference proteome</keyword>
<comment type="cofactor">
    <cofactor evidence="16">
        <name>Mg(2+)</name>
        <dbReference type="ChEBI" id="CHEBI:18420"/>
    </cofactor>
    <text evidence="16">Binds 1 Mg(2+) ion per subunit. May bind a second metal ion at a regulatory site, or after substrate binding.</text>
</comment>
<dbReference type="HAMAP" id="MF_00042">
    <property type="entry name" value="RNase_H"/>
    <property type="match status" value="1"/>
</dbReference>
<dbReference type="PANTHER" id="PTHR32125:SF4">
    <property type="entry name" value="2-C-METHYL-D-ERYTHRITOL 4-PHOSPHATE CYTIDYLYLTRANSFERASE, CHLOROPLASTIC"/>
    <property type="match status" value="1"/>
</dbReference>
<evidence type="ECO:0000256" key="15">
    <source>
        <dbReference type="ARBA" id="ARBA00023229"/>
    </source>
</evidence>
<dbReference type="Pfam" id="PF00075">
    <property type="entry name" value="RNase_H"/>
    <property type="match status" value="1"/>
</dbReference>
<dbReference type="AlphaFoldDB" id="A0A1M6LZL8"/>
<evidence type="ECO:0000256" key="1">
    <source>
        <dbReference type="ARBA" id="ARBA00000077"/>
    </source>
</evidence>
<dbReference type="PROSITE" id="PS50879">
    <property type="entry name" value="RNASE_H_1"/>
    <property type="match status" value="1"/>
</dbReference>
<protein>
    <recommendedName>
        <fullName evidence="16 17">Multifunctional fusion protein</fullName>
    </recommendedName>
    <domain>
        <recommendedName>
            <fullName evidence="17">2-C-methyl-D-erythritol 4-phosphate cytidylyltransferase</fullName>
            <ecNumber evidence="17">2.7.7.60</ecNumber>
        </recommendedName>
        <alternativeName>
            <fullName evidence="17">4-diphosphocytidyl-2C-methyl-D-erythritol synthase</fullName>
        </alternativeName>
        <alternativeName>
            <fullName evidence="17">MEP cytidylyltransferase</fullName>
            <shortName evidence="17">MCT</shortName>
        </alternativeName>
    </domain>
    <domain>
        <recommendedName>
            <fullName evidence="16">Ribonuclease H</fullName>
            <shortName evidence="16">RNase H</shortName>
            <ecNumber evidence="16">3.1.26.4</ecNumber>
        </recommendedName>
    </domain>
</protein>
<accession>A0A1M6LZL8</accession>
<feature type="binding site" evidence="16">
    <location>
        <position position="397"/>
    </location>
    <ligand>
        <name>Mg(2+)</name>
        <dbReference type="ChEBI" id="CHEBI:18420"/>
        <label>2</label>
    </ligand>
</feature>
<dbReference type="EC" id="2.7.7.60" evidence="17"/>
<feature type="binding site" evidence="16">
    <location>
        <position position="272"/>
    </location>
    <ligand>
        <name>Mg(2+)</name>
        <dbReference type="ChEBI" id="CHEBI:18420"/>
        <label>1</label>
    </ligand>
</feature>
<dbReference type="InterPro" id="IPR050088">
    <property type="entry name" value="IspD/TarI_cytidylyltransf_bact"/>
</dbReference>
<evidence type="ECO:0000256" key="16">
    <source>
        <dbReference type="HAMAP-Rule" id="MF_00042"/>
    </source>
</evidence>
<dbReference type="InterPro" id="IPR022892">
    <property type="entry name" value="RNaseHI"/>
</dbReference>
<name>A0A1M6LZL8_9FIRM</name>
<comment type="pathway">
    <text evidence="4 17">Isoprenoid biosynthesis; isopentenyl diphosphate biosynthesis via DXP pathway; isopentenyl diphosphate from 1-deoxy-D-xylulose 5-phosphate: step 2/6.</text>
</comment>
<comment type="subunit">
    <text evidence="7 16">Monomer.</text>
</comment>
<evidence type="ECO:0000256" key="9">
    <source>
        <dbReference type="ARBA" id="ARBA00022695"/>
    </source>
</evidence>
<evidence type="ECO:0000256" key="7">
    <source>
        <dbReference type="ARBA" id="ARBA00011245"/>
    </source>
</evidence>
<dbReference type="GO" id="GO:0005737">
    <property type="term" value="C:cytoplasm"/>
    <property type="evidence" value="ECO:0007669"/>
    <property type="project" value="UniProtKB-SubCell"/>
</dbReference>
<dbReference type="InterPro" id="IPR034683">
    <property type="entry name" value="IspD/TarI"/>
</dbReference>
<feature type="binding site" evidence="16">
    <location>
        <position position="332"/>
    </location>
    <ligand>
        <name>Mg(2+)</name>
        <dbReference type="ChEBI" id="CHEBI:18420"/>
        <label>1</label>
    </ligand>
</feature>
<sequence>MGEKLRCTAIIMAAGKGKRMQTAVSKQFLPVCGKEILAWTVDVFEKSPLVDNILLMASADGKEDVQHLWDNYGWKKVAAVLEGGKERQNSVANGLAAVGEDTDIVLIHDGVRPFVTEEMIADSIAAAQAYGGAVIGVPAKDTIKVCSADGMAVETPDRSTLWQIQTPQTFQRSLIVDAYEKAEKDGFLGTDDASVAEFAGHQVKVVMGSYRNIKITTKEDLVIAEAFLKEESLKENKKEQTAPAEKGNSVKKESHERKAESKDQKKVVIYTDGACSGNPGAGGYGVVLIYGGTKRELSEGYRLTTNNRMEVLAVIKGLEALKEPCQVTLYSDSKYVVDAIQKGWVTKWKANGWYRNKKERASNVDLWERLLVQLERHQVTFQWVKGHADNPGNERCDELARGAIAAGNLLEDENYQMP</sequence>
<evidence type="ECO:0000256" key="6">
    <source>
        <dbReference type="ARBA" id="ARBA00009789"/>
    </source>
</evidence>
<dbReference type="GO" id="GO:0003676">
    <property type="term" value="F:nucleic acid binding"/>
    <property type="evidence" value="ECO:0007669"/>
    <property type="project" value="InterPro"/>
</dbReference>
<reference evidence="20 21" key="1">
    <citation type="submission" date="2016-11" db="EMBL/GenBank/DDBJ databases">
        <authorList>
            <person name="Jaros S."/>
            <person name="Januszkiewicz K."/>
            <person name="Wedrychowicz H."/>
        </authorList>
    </citation>
    <scope>NUCLEOTIDE SEQUENCE [LARGE SCALE GENOMIC DNA]</scope>
    <source>
        <strain evidence="20 21">DSM 14214</strain>
    </source>
</reference>
<feature type="site" description="Transition state stabilizer" evidence="17">
    <location>
        <position position="26"/>
    </location>
</feature>
<keyword evidence="15 17" id="KW-0414">Isoprene biosynthesis</keyword>
<dbReference type="GO" id="GO:0006401">
    <property type="term" value="P:RNA catabolic process"/>
    <property type="evidence" value="ECO:0007669"/>
    <property type="project" value="UniProtKB-UniRule"/>
</dbReference>
<keyword evidence="16" id="KW-0963">Cytoplasm</keyword>
<dbReference type="GO" id="GO:0019288">
    <property type="term" value="P:isopentenyl diphosphate biosynthetic process, methylerythritol 4-phosphate pathway"/>
    <property type="evidence" value="ECO:0007669"/>
    <property type="project" value="UniProtKB-UniRule"/>
</dbReference>
<dbReference type="InterPro" id="IPR029044">
    <property type="entry name" value="Nucleotide-diphossugar_trans"/>
</dbReference>
<dbReference type="Gene3D" id="3.90.550.10">
    <property type="entry name" value="Spore Coat Polysaccharide Biosynthesis Protein SpsA, Chain A"/>
    <property type="match status" value="1"/>
</dbReference>